<dbReference type="Pfam" id="PF02518">
    <property type="entry name" value="HATPase_c"/>
    <property type="match status" value="1"/>
</dbReference>
<evidence type="ECO:0000259" key="12">
    <source>
        <dbReference type="PROSITE" id="PS50109"/>
    </source>
</evidence>
<evidence type="ECO:0000256" key="8">
    <source>
        <dbReference type="ARBA" id="ARBA00022989"/>
    </source>
</evidence>
<dbReference type="InterPro" id="IPR036097">
    <property type="entry name" value="HisK_dim/P_sf"/>
</dbReference>
<dbReference type="PRINTS" id="PR00344">
    <property type="entry name" value="BCTRLSENSOR"/>
</dbReference>
<keyword evidence="7" id="KW-0418">Kinase</keyword>
<evidence type="ECO:0000256" key="6">
    <source>
        <dbReference type="ARBA" id="ARBA00022692"/>
    </source>
</evidence>
<feature type="transmembrane region" description="Helical" evidence="11">
    <location>
        <begin position="134"/>
        <end position="155"/>
    </location>
</feature>
<organism evidence="14">
    <name type="scientific">hydrothermal vent metagenome</name>
    <dbReference type="NCBI Taxonomy" id="652676"/>
    <lineage>
        <taxon>unclassified sequences</taxon>
        <taxon>metagenomes</taxon>
        <taxon>ecological metagenomes</taxon>
    </lineage>
</organism>
<dbReference type="SMART" id="SM00388">
    <property type="entry name" value="HisKA"/>
    <property type="match status" value="1"/>
</dbReference>
<proteinExistence type="predicted"/>
<dbReference type="InterPro" id="IPR050428">
    <property type="entry name" value="TCS_sensor_his_kinase"/>
</dbReference>
<dbReference type="InterPro" id="IPR003661">
    <property type="entry name" value="HisK_dim/P_dom"/>
</dbReference>
<evidence type="ECO:0000259" key="13">
    <source>
        <dbReference type="PROSITE" id="PS50885"/>
    </source>
</evidence>
<keyword evidence="5" id="KW-0808">Transferase</keyword>
<keyword evidence="9" id="KW-0902">Two-component regulatory system</keyword>
<keyword evidence="6 11" id="KW-0812">Transmembrane</keyword>
<evidence type="ECO:0000256" key="3">
    <source>
        <dbReference type="ARBA" id="ARBA00012438"/>
    </source>
</evidence>
<evidence type="ECO:0000256" key="7">
    <source>
        <dbReference type="ARBA" id="ARBA00022777"/>
    </source>
</evidence>
<dbReference type="SUPFAM" id="SSF47384">
    <property type="entry name" value="Homodimeric domain of signal transducing histidine kinase"/>
    <property type="match status" value="1"/>
</dbReference>
<dbReference type="Gene3D" id="1.10.287.130">
    <property type="match status" value="1"/>
</dbReference>
<name>A0A3B1BK19_9ZZZZ</name>
<evidence type="ECO:0000256" key="10">
    <source>
        <dbReference type="ARBA" id="ARBA00023136"/>
    </source>
</evidence>
<keyword evidence="8 11" id="KW-1133">Transmembrane helix</keyword>
<dbReference type="InterPro" id="IPR004358">
    <property type="entry name" value="Sig_transdc_His_kin-like_C"/>
</dbReference>
<dbReference type="InterPro" id="IPR005467">
    <property type="entry name" value="His_kinase_dom"/>
</dbReference>
<dbReference type="PANTHER" id="PTHR45436:SF16">
    <property type="entry name" value="HISTIDINE KINASE"/>
    <property type="match status" value="1"/>
</dbReference>
<evidence type="ECO:0000256" key="1">
    <source>
        <dbReference type="ARBA" id="ARBA00000085"/>
    </source>
</evidence>
<dbReference type="EMBL" id="UOFZ01000016">
    <property type="protein sequence ID" value="VAX12134.1"/>
    <property type="molecule type" value="Genomic_DNA"/>
</dbReference>
<dbReference type="SMART" id="SM00387">
    <property type="entry name" value="HATPase_c"/>
    <property type="match status" value="1"/>
</dbReference>
<accession>A0A3B1BK19</accession>
<feature type="domain" description="HAMP" evidence="13">
    <location>
        <begin position="156"/>
        <end position="209"/>
    </location>
</feature>
<keyword evidence="4" id="KW-0597">Phosphoprotein</keyword>
<dbReference type="InterPro" id="IPR003594">
    <property type="entry name" value="HATPase_dom"/>
</dbReference>
<evidence type="ECO:0000256" key="5">
    <source>
        <dbReference type="ARBA" id="ARBA00022679"/>
    </source>
</evidence>
<evidence type="ECO:0000313" key="14">
    <source>
        <dbReference type="EMBL" id="VAX12134.1"/>
    </source>
</evidence>
<dbReference type="Gene3D" id="3.30.565.10">
    <property type="entry name" value="Histidine kinase-like ATPase, C-terminal domain"/>
    <property type="match status" value="1"/>
</dbReference>
<evidence type="ECO:0000256" key="2">
    <source>
        <dbReference type="ARBA" id="ARBA00004370"/>
    </source>
</evidence>
<evidence type="ECO:0000256" key="11">
    <source>
        <dbReference type="SAM" id="Phobius"/>
    </source>
</evidence>
<dbReference type="CDD" id="cd00082">
    <property type="entry name" value="HisKA"/>
    <property type="match status" value="1"/>
</dbReference>
<dbReference type="InterPro" id="IPR036890">
    <property type="entry name" value="HATPase_C_sf"/>
</dbReference>
<dbReference type="SUPFAM" id="SSF55874">
    <property type="entry name" value="ATPase domain of HSP90 chaperone/DNA topoisomerase II/histidine kinase"/>
    <property type="match status" value="1"/>
</dbReference>
<feature type="domain" description="Histidine kinase" evidence="12">
    <location>
        <begin position="217"/>
        <end position="417"/>
    </location>
</feature>
<comment type="catalytic activity">
    <reaction evidence="1">
        <text>ATP + protein L-histidine = ADP + protein N-phospho-L-histidine.</text>
        <dbReference type="EC" id="2.7.13.3"/>
    </reaction>
</comment>
<reference evidence="14" key="1">
    <citation type="submission" date="2018-06" db="EMBL/GenBank/DDBJ databases">
        <authorList>
            <person name="Zhirakovskaya E."/>
        </authorList>
    </citation>
    <scope>NUCLEOTIDE SEQUENCE</scope>
</reference>
<dbReference type="InterPro" id="IPR003660">
    <property type="entry name" value="HAMP_dom"/>
</dbReference>
<dbReference type="PANTHER" id="PTHR45436">
    <property type="entry name" value="SENSOR HISTIDINE KINASE YKOH"/>
    <property type="match status" value="1"/>
</dbReference>
<dbReference type="GO" id="GO:0000155">
    <property type="term" value="F:phosphorelay sensor kinase activity"/>
    <property type="evidence" value="ECO:0007669"/>
    <property type="project" value="InterPro"/>
</dbReference>
<comment type="subcellular location">
    <subcellularLocation>
        <location evidence="2">Membrane</location>
    </subcellularLocation>
</comment>
<dbReference type="Pfam" id="PF00512">
    <property type="entry name" value="HisKA"/>
    <property type="match status" value="1"/>
</dbReference>
<dbReference type="PROSITE" id="PS50109">
    <property type="entry name" value="HIS_KIN"/>
    <property type="match status" value="1"/>
</dbReference>
<dbReference type="PROSITE" id="PS50885">
    <property type="entry name" value="HAMP"/>
    <property type="match status" value="1"/>
</dbReference>
<keyword evidence="10 11" id="KW-0472">Membrane</keyword>
<dbReference type="GO" id="GO:0005886">
    <property type="term" value="C:plasma membrane"/>
    <property type="evidence" value="ECO:0007669"/>
    <property type="project" value="TreeGrafter"/>
</dbReference>
<sequence>MKFRTSLRYRVAFAFAFLGTLVSLVIAGGLYVLMLDMEQRLIAETLSTELDDYIVRFALDPQTPPPTSTTMHTFVIRTAEDENQAMLMQLQPGLQQVLFQNKNYFADVRKQAGRHFIVLYEDFRIRQREQQFRVYLIVGVLIMIGLSAVLGFWLAERVISPVVELSRRVSSLRPKVRLMPLAGDFPEDEVGKLAQEFDDYQQRLSEFIERERAFTADVSHELRTPLTVIKGAAEVLLADGEMDMARRTRVERIARAVAEASELSSALLLLARERKDQLTSSACEVGEILSQILQSHHYLLEHKPVEVRCEIHDQPQLQVECSLLRVVLANLVRNAFSYIEEGYVQVTLERLYVEIEDTGVGISHASLERVFEPYYSAQPGGKGIGLSLVRRICQRYDWDIKIDSLEGQGTCIRLHFS</sequence>
<dbReference type="EC" id="2.7.13.3" evidence="3"/>
<feature type="transmembrane region" description="Helical" evidence="11">
    <location>
        <begin position="12"/>
        <end position="33"/>
    </location>
</feature>
<dbReference type="AlphaFoldDB" id="A0A3B1BK19"/>
<evidence type="ECO:0000256" key="4">
    <source>
        <dbReference type="ARBA" id="ARBA00022553"/>
    </source>
</evidence>
<gene>
    <name evidence="14" type="ORF">MNBD_GAMMA24-1969</name>
</gene>
<protein>
    <recommendedName>
        <fullName evidence="3">histidine kinase</fullName>
        <ecNumber evidence="3">2.7.13.3</ecNumber>
    </recommendedName>
</protein>
<evidence type="ECO:0000256" key="9">
    <source>
        <dbReference type="ARBA" id="ARBA00023012"/>
    </source>
</evidence>
<dbReference type="Gene3D" id="6.10.340.10">
    <property type="match status" value="1"/>
</dbReference>